<dbReference type="InterPro" id="IPR006342">
    <property type="entry name" value="FkbM_mtfrase"/>
</dbReference>
<dbReference type="Pfam" id="PF05050">
    <property type="entry name" value="Methyltransf_21"/>
    <property type="match status" value="1"/>
</dbReference>
<dbReference type="InterPro" id="IPR026913">
    <property type="entry name" value="METTL24"/>
</dbReference>
<proteinExistence type="predicted"/>
<feature type="domain" description="Methyltransferase FkbM" evidence="1">
    <location>
        <begin position="36"/>
        <end position="90"/>
    </location>
</feature>
<gene>
    <name evidence="3" type="primary">LOC102802006</name>
</gene>
<dbReference type="GeneID" id="102802006"/>
<evidence type="ECO:0000259" key="1">
    <source>
        <dbReference type="Pfam" id="PF05050"/>
    </source>
</evidence>
<reference evidence="3" key="1">
    <citation type="submission" date="2025-08" db="UniProtKB">
        <authorList>
            <consortium name="RefSeq"/>
        </authorList>
    </citation>
    <scope>IDENTIFICATION</scope>
    <source>
        <tissue evidence="3">Testes</tissue>
    </source>
</reference>
<accession>A0ABM0M287</accession>
<dbReference type="PANTHER" id="PTHR32026">
    <property type="entry name" value="METHYLTRANSFERASE-LIKE PROTEIN 24"/>
    <property type="match status" value="1"/>
</dbReference>
<dbReference type="RefSeq" id="XP_006814128.1">
    <property type="nucleotide sequence ID" value="XM_006814065.1"/>
</dbReference>
<protein>
    <submittedName>
        <fullName evidence="3">Methyltransferase-like protein 24-like</fullName>
    </submittedName>
</protein>
<dbReference type="Proteomes" id="UP000694865">
    <property type="component" value="Unplaced"/>
</dbReference>
<keyword evidence="2" id="KW-1185">Reference proteome</keyword>
<name>A0ABM0M287_SACKO</name>
<evidence type="ECO:0000313" key="3">
    <source>
        <dbReference type="RefSeq" id="XP_006814128.1"/>
    </source>
</evidence>
<dbReference type="PANTHER" id="PTHR32026:SF10">
    <property type="entry name" value="METHYLTRANSFERASE-LIKE PROTEIN 24-RELATED"/>
    <property type="match status" value="1"/>
</dbReference>
<evidence type="ECO:0000313" key="2">
    <source>
        <dbReference type="Proteomes" id="UP000694865"/>
    </source>
</evidence>
<sequence>MGIENHRHSERVWFYNIGLYGDNVDNLQVRGSYWKARTLSSIREMLHHGNTIIDVLKFDIEGGEFLIFHQLIRSGMLSDIKVIVFELHLAQIMASNDRDMVLNCYRALKMAFEQNGFKLWRLHENEIMAEKHPDSPFRWVELYWVNMKYIKQKN</sequence>
<organism evidence="2 3">
    <name type="scientific">Saccoglossus kowalevskii</name>
    <name type="common">Acorn worm</name>
    <dbReference type="NCBI Taxonomy" id="10224"/>
    <lineage>
        <taxon>Eukaryota</taxon>
        <taxon>Metazoa</taxon>
        <taxon>Hemichordata</taxon>
        <taxon>Enteropneusta</taxon>
        <taxon>Harrimaniidae</taxon>
        <taxon>Saccoglossus</taxon>
    </lineage>
</organism>